<dbReference type="InterPro" id="IPR036779">
    <property type="entry name" value="LysM_dom_sf"/>
</dbReference>
<gene>
    <name evidence="4" type="ORF">ENJ51_07045</name>
</gene>
<feature type="signal peptide" evidence="2">
    <location>
        <begin position="1"/>
        <end position="21"/>
    </location>
</feature>
<organism evidence="4">
    <name type="scientific">Leucothrix mucor</name>
    <dbReference type="NCBI Taxonomy" id="45248"/>
    <lineage>
        <taxon>Bacteria</taxon>
        <taxon>Pseudomonadati</taxon>
        <taxon>Pseudomonadota</taxon>
        <taxon>Gammaproteobacteria</taxon>
        <taxon>Thiotrichales</taxon>
        <taxon>Thiotrichaceae</taxon>
        <taxon>Leucothrix</taxon>
    </lineage>
</organism>
<dbReference type="PANTHER" id="PTHR34700:SF4">
    <property type="entry name" value="PHAGE-LIKE ELEMENT PBSX PROTEIN XKDP"/>
    <property type="match status" value="1"/>
</dbReference>
<proteinExistence type="predicted"/>
<dbReference type="InterPro" id="IPR052196">
    <property type="entry name" value="Bact_Kbp"/>
</dbReference>
<evidence type="ECO:0000256" key="1">
    <source>
        <dbReference type="SAM" id="MobiDB-lite"/>
    </source>
</evidence>
<accession>A0A7V2T2W2</accession>
<dbReference type="SMART" id="SM00257">
    <property type="entry name" value="LysM"/>
    <property type="match status" value="1"/>
</dbReference>
<evidence type="ECO:0000313" key="4">
    <source>
        <dbReference type="EMBL" id="HFC92553.1"/>
    </source>
</evidence>
<keyword evidence="2" id="KW-0732">Signal</keyword>
<name>A0A7V2T2W2_LEUMU</name>
<evidence type="ECO:0000256" key="2">
    <source>
        <dbReference type="SAM" id="SignalP"/>
    </source>
</evidence>
<dbReference type="Proteomes" id="UP000885750">
    <property type="component" value="Unassembled WGS sequence"/>
</dbReference>
<dbReference type="SUPFAM" id="SSF54106">
    <property type="entry name" value="LysM domain"/>
    <property type="match status" value="1"/>
</dbReference>
<dbReference type="CDD" id="cd00118">
    <property type="entry name" value="LysM"/>
    <property type="match status" value="1"/>
</dbReference>
<dbReference type="EMBL" id="DRMS01000262">
    <property type="protein sequence ID" value="HFC92553.1"/>
    <property type="molecule type" value="Genomic_DNA"/>
</dbReference>
<sequence>MSLAKLFIRATILSTTTLLLASGCSDYKLLKIKDPTAPKPIPHKADPYDSHYGMPSRNNNSGYATQPKYKKIRIPVKANAPSRYKVKKGDTMWDIANKFLKDPWFWPEIWDKNQKIKNPHLIYPGDLLYIHQIRRTTKREGRVVEMLVPQIRVERTGRGKPLSAIAPFLAWPRVLDKATIEQAPYIVDGQDQHLIIENGQTVYIKKLRDRTVGKSYPVFRKNKPLYDPETRELLGYEVVYTADASITRGTGDITTGTILNSKREVHKGDRLLKNIDEEVVLNAPMMAPQHKVRATVLSLYEAHMISGTGMIIVLDCGVAEGVKPGHILSIYKPGKIVSDPYEKKEEVKYKYLKRKVAVKVGLPPERIATAVVYKVNKKLSYALVIDSDHAVKKGYKVGNP</sequence>
<dbReference type="Gene3D" id="3.10.350.10">
    <property type="entry name" value="LysM domain"/>
    <property type="match status" value="1"/>
</dbReference>
<feature type="region of interest" description="Disordered" evidence="1">
    <location>
        <begin position="40"/>
        <end position="64"/>
    </location>
</feature>
<dbReference type="PANTHER" id="PTHR34700">
    <property type="entry name" value="POTASSIUM BINDING PROTEIN KBP"/>
    <property type="match status" value="1"/>
</dbReference>
<feature type="chain" id="PRO_5031180236" evidence="2">
    <location>
        <begin position="22"/>
        <end position="400"/>
    </location>
</feature>
<comment type="caution">
    <text evidence="4">The sequence shown here is derived from an EMBL/GenBank/DDBJ whole genome shotgun (WGS) entry which is preliminary data.</text>
</comment>
<reference evidence="4" key="1">
    <citation type="journal article" date="2020" name="mSystems">
        <title>Genome- and Community-Level Interaction Insights into Carbon Utilization and Element Cycling Functions of Hydrothermarchaeota in Hydrothermal Sediment.</title>
        <authorList>
            <person name="Zhou Z."/>
            <person name="Liu Y."/>
            <person name="Xu W."/>
            <person name="Pan J."/>
            <person name="Luo Z.H."/>
            <person name="Li M."/>
        </authorList>
    </citation>
    <scope>NUCLEOTIDE SEQUENCE [LARGE SCALE GENOMIC DNA]</scope>
    <source>
        <strain evidence="4">HyVt-493</strain>
    </source>
</reference>
<evidence type="ECO:0000259" key="3">
    <source>
        <dbReference type="PROSITE" id="PS51782"/>
    </source>
</evidence>
<feature type="domain" description="LysM" evidence="3">
    <location>
        <begin position="82"/>
        <end position="130"/>
    </location>
</feature>
<dbReference type="PROSITE" id="PS51782">
    <property type="entry name" value="LYSM"/>
    <property type="match status" value="1"/>
</dbReference>
<protein>
    <submittedName>
        <fullName evidence="4">LysM domain-containing protein</fullName>
    </submittedName>
</protein>
<dbReference type="PROSITE" id="PS51257">
    <property type="entry name" value="PROKAR_LIPOPROTEIN"/>
    <property type="match status" value="1"/>
</dbReference>
<dbReference type="InterPro" id="IPR018392">
    <property type="entry name" value="LysM"/>
</dbReference>
<dbReference type="Pfam" id="PF01476">
    <property type="entry name" value="LysM"/>
    <property type="match status" value="1"/>
</dbReference>
<dbReference type="AlphaFoldDB" id="A0A7V2T2W2"/>